<organism evidence="1 2">
    <name type="scientific">Caerostris darwini</name>
    <dbReference type="NCBI Taxonomy" id="1538125"/>
    <lineage>
        <taxon>Eukaryota</taxon>
        <taxon>Metazoa</taxon>
        <taxon>Ecdysozoa</taxon>
        <taxon>Arthropoda</taxon>
        <taxon>Chelicerata</taxon>
        <taxon>Arachnida</taxon>
        <taxon>Araneae</taxon>
        <taxon>Araneomorphae</taxon>
        <taxon>Entelegynae</taxon>
        <taxon>Araneoidea</taxon>
        <taxon>Araneidae</taxon>
        <taxon>Caerostris</taxon>
    </lineage>
</organism>
<dbReference type="Proteomes" id="UP001054837">
    <property type="component" value="Unassembled WGS sequence"/>
</dbReference>
<evidence type="ECO:0000313" key="1">
    <source>
        <dbReference type="EMBL" id="GIY69258.1"/>
    </source>
</evidence>
<name>A0AAV4VIA8_9ARAC</name>
<comment type="caution">
    <text evidence="1">The sequence shown here is derived from an EMBL/GenBank/DDBJ whole genome shotgun (WGS) entry which is preliminary data.</text>
</comment>
<dbReference type="AlphaFoldDB" id="A0AAV4VIA8"/>
<gene>
    <name evidence="1" type="ORF">CDAR_5731</name>
</gene>
<sequence>MEIHGENQNHHKNVFCISYLVQIQIQLAWGRGETCSFAAHRLQSKPQSVTCGEIVLQQKCATQSKDPQLYNLYTLVKKFVELLLTLRNSLMDGCMLKNAPLPMCETCETPGMCHSLHTSWSGFALNPRIKSLRMHPLDSLLL</sequence>
<keyword evidence="2" id="KW-1185">Reference proteome</keyword>
<accession>A0AAV4VIA8</accession>
<protein>
    <submittedName>
        <fullName evidence="1">Uncharacterized protein</fullName>
    </submittedName>
</protein>
<dbReference type="EMBL" id="BPLQ01013027">
    <property type="protein sequence ID" value="GIY69258.1"/>
    <property type="molecule type" value="Genomic_DNA"/>
</dbReference>
<reference evidence="1 2" key="1">
    <citation type="submission" date="2021-06" db="EMBL/GenBank/DDBJ databases">
        <title>Caerostris darwini draft genome.</title>
        <authorList>
            <person name="Kono N."/>
            <person name="Arakawa K."/>
        </authorList>
    </citation>
    <scope>NUCLEOTIDE SEQUENCE [LARGE SCALE GENOMIC DNA]</scope>
</reference>
<proteinExistence type="predicted"/>
<evidence type="ECO:0000313" key="2">
    <source>
        <dbReference type="Proteomes" id="UP001054837"/>
    </source>
</evidence>